<comment type="subcellular location">
    <subcellularLocation>
        <location evidence="1">Nucleus</location>
    </subcellularLocation>
</comment>
<dbReference type="GO" id="GO:0005730">
    <property type="term" value="C:nucleolus"/>
    <property type="evidence" value="ECO:0007669"/>
    <property type="project" value="TreeGrafter"/>
</dbReference>
<dbReference type="Pfam" id="PF05406">
    <property type="entry name" value="WGR"/>
    <property type="match status" value="1"/>
</dbReference>
<evidence type="ECO:0000256" key="2">
    <source>
        <dbReference type="ARBA" id="ARBA00022676"/>
    </source>
</evidence>
<dbReference type="InterPro" id="IPR036930">
    <property type="entry name" value="WGR_dom_sf"/>
</dbReference>
<dbReference type="OrthoDB" id="2017365at2759"/>
<keyword evidence="11" id="KW-1185">Reference proteome</keyword>
<keyword evidence="3" id="KW-0808">Transferase</keyword>
<evidence type="ECO:0000256" key="3">
    <source>
        <dbReference type="ARBA" id="ARBA00022679"/>
    </source>
</evidence>
<keyword evidence="2" id="KW-0328">Glycosyltransferase</keyword>
<evidence type="ECO:0000313" key="11">
    <source>
        <dbReference type="Proteomes" id="UP001142489"/>
    </source>
</evidence>
<keyword evidence="4" id="KW-0548">Nucleotidyltransferase</keyword>
<evidence type="ECO:0000256" key="8">
    <source>
        <dbReference type="SAM" id="MobiDB-lite"/>
    </source>
</evidence>
<accession>A0A9Q0XIP0</accession>
<evidence type="ECO:0000313" key="10">
    <source>
        <dbReference type="EMBL" id="KAJ7316714.1"/>
    </source>
</evidence>
<feature type="domain" description="WGR" evidence="9">
    <location>
        <begin position="64"/>
        <end position="133"/>
    </location>
</feature>
<sequence>MPPKRKSARAQAPVKEKKLKEELELKPEPEGDGLQCTVAALKAAPKEKLKSKIDSACPLSSVDGAKIHEDYDCMLNQTNIGHNNNKFYIIQLIEHSGKYSCWNRWGRVGEPGQSKLSNFPSLEAAKKDFEKKF</sequence>
<dbReference type="FunFam" id="2.20.140.10:FF:000001">
    <property type="entry name" value="Poly [ADP-ribose] polymerase"/>
    <property type="match status" value="1"/>
</dbReference>
<keyword evidence="6" id="KW-0539">Nucleus</keyword>
<comment type="caution">
    <text evidence="10">The sequence shown here is derived from an EMBL/GenBank/DDBJ whole genome shotgun (WGS) entry which is preliminary data.</text>
</comment>
<evidence type="ECO:0000256" key="5">
    <source>
        <dbReference type="ARBA" id="ARBA00023027"/>
    </source>
</evidence>
<dbReference type="InterPro" id="IPR008893">
    <property type="entry name" value="WGR_domain"/>
</dbReference>
<evidence type="ECO:0000256" key="6">
    <source>
        <dbReference type="ARBA" id="ARBA00023242"/>
    </source>
</evidence>
<comment type="similarity">
    <text evidence="7">Belongs to the ARTD/PARP family.</text>
</comment>
<dbReference type="GO" id="GO:0035861">
    <property type="term" value="C:site of double-strand break"/>
    <property type="evidence" value="ECO:0007669"/>
    <property type="project" value="TreeGrafter"/>
</dbReference>
<dbReference type="GO" id="GO:1990404">
    <property type="term" value="F:NAD+-protein mono-ADP-ribosyltransferase activity"/>
    <property type="evidence" value="ECO:0007669"/>
    <property type="project" value="TreeGrafter"/>
</dbReference>
<dbReference type="GO" id="GO:0003950">
    <property type="term" value="F:NAD+ poly-ADP-ribosyltransferase activity"/>
    <property type="evidence" value="ECO:0007669"/>
    <property type="project" value="TreeGrafter"/>
</dbReference>
<dbReference type="PANTHER" id="PTHR10459">
    <property type="entry name" value="DNA LIGASE"/>
    <property type="match status" value="1"/>
</dbReference>
<dbReference type="PROSITE" id="PS51977">
    <property type="entry name" value="WGR"/>
    <property type="match status" value="1"/>
</dbReference>
<gene>
    <name evidence="10" type="ORF">JRQ81_002876</name>
</gene>
<feature type="region of interest" description="Disordered" evidence="8">
    <location>
        <begin position="1"/>
        <end position="30"/>
    </location>
</feature>
<dbReference type="AlphaFoldDB" id="A0A9Q0XIP0"/>
<evidence type="ECO:0000256" key="7">
    <source>
        <dbReference type="ARBA" id="ARBA00024347"/>
    </source>
</evidence>
<evidence type="ECO:0000259" key="9">
    <source>
        <dbReference type="PROSITE" id="PS51977"/>
    </source>
</evidence>
<dbReference type="GO" id="GO:0006302">
    <property type="term" value="P:double-strand break repair"/>
    <property type="evidence" value="ECO:0007669"/>
    <property type="project" value="TreeGrafter"/>
</dbReference>
<name>A0A9Q0XIP0_9SAUR</name>
<evidence type="ECO:0000256" key="1">
    <source>
        <dbReference type="ARBA" id="ARBA00004123"/>
    </source>
</evidence>
<dbReference type="SMART" id="SM00773">
    <property type="entry name" value="WGR"/>
    <property type="match status" value="1"/>
</dbReference>
<keyword evidence="5" id="KW-0520">NAD</keyword>
<dbReference type="GO" id="GO:0016779">
    <property type="term" value="F:nucleotidyltransferase activity"/>
    <property type="evidence" value="ECO:0007669"/>
    <property type="project" value="UniProtKB-KW"/>
</dbReference>
<organism evidence="10 11">
    <name type="scientific">Phrynocephalus forsythii</name>
    <dbReference type="NCBI Taxonomy" id="171643"/>
    <lineage>
        <taxon>Eukaryota</taxon>
        <taxon>Metazoa</taxon>
        <taxon>Chordata</taxon>
        <taxon>Craniata</taxon>
        <taxon>Vertebrata</taxon>
        <taxon>Euteleostomi</taxon>
        <taxon>Lepidosauria</taxon>
        <taxon>Squamata</taxon>
        <taxon>Bifurcata</taxon>
        <taxon>Unidentata</taxon>
        <taxon>Episquamata</taxon>
        <taxon>Toxicofera</taxon>
        <taxon>Iguania</taxon>
        <taxon>Acrodonta</taxon>
        <taxon>Agamidae</taxon>
        <taxon>Agaminae</taxon>
        <taxon>Phrynocephalus</taxon>
    </lineage>
</organism>
<dbReference type="GO" id="GO:0070212">
    <property type="term" value="P:protein poly-ADP-ribosylation"/>
    <property type="evidence" value="ECO:0007669"/>
    <property type="project" value="TreeGrafter"/>
</dbReference>
<dbReference type="Gene3D" id="2.20.140.10">
    <property type="entry name" value="WGR domain"/>
    <property type="match status" value="1"/>
</dbReference>
<dbReference type="PANTHER" id="PTHR10459:SF66">
    <property type="entry name" value="PROTEIN MONO-ADP-RIBOSYLTRANSFERASE PARP3"/>
    <property type="match status" value="1"/>
</dbReference>
<dbReference type="SUPFAM" id="SSF142921">
    <property type="entry name" value="WGR domain-like"/>
    <property type="match status" value="1"/>
</dbReference>
<feature type="compositionally biased region" description="Basic and acidic residues" evidence="8">
    <location>
        <begin position="14"/>
        <end position="29"/>
    </location>
</feature>
<reference evidence="10" key="1">
    <citation type="journal article" date="2023" name="DNA Res.">
        <title>Chromosome-level genome assembly of Phrynocephalus forsythii using third-generation DNA sequencing and Hi-C analysis.</title>
        <authorList>
            <person name="Qi Y."/>
            <person name="Zhao W."/>
            <person name="Zhao Y."/>
            <person name="Niu C."/>
            <person name="Cao S."/>
            <person name="Zhang Y."/>
        </authorList>
    </citation>
    <scope>NUCLEOTIDE SEQUENCE</scope>
    <source>
        <tissue evidence="10">Muscle</tissue>
    </source>
</reference>
<proteinExistence type="inferred from homology"/>
<protein>
    <recommendedName>
        <fullName evidence="9">WGR domain-containing protein</fullName>
    </recommendedName>
</protein>
<dbReference type="EMBL" id="JAPFRF010000011">
    <property type="protein sequence ID" value="KAJ7316714.1"/>
    <property type="molecule type" value="Genomic_DNA"/>
</dbReference>
<dbReference type="CDD" id="cd08002">
    <property type="entry name" value="WGR_PARP3_like"/>
    <property type="match status" value="1"/>
</dbReference>
<evidence type="ECO:0000256" key="4">
    <source>
        <dbReference type="ARBA" id="ARBA00022695"/>
    </source>
</evidence>
<dbReference type="InterPro" id="IPR050800">
    <property type="entry name" value="ARTD/PARP"/>
</dbReference>
<dbReference type="Proteomes" id="UP001142489">
    <property type="component" value="Unassembled WGS sequence"/>
</dbReference>